<gene>
    <name evidence="1" type="ORF">TBRA_LOCUS12465</name>
</gene>
<sequence>MVPRHQKVLRRGDTRCEECVQLGSVGQHPRRSTPFARTRLLAENNRQLLLGKSARLHHGRRSRVLRSDSRSSTGGQYLARSCGTLCMTRSCASTSMAMFVSSVRADDIAVVAVAKHLWQIEHNLNAAILQVRGALQALSLQTADHKTDALLITSRKKWETITITVGDHSIRSSPSIRYLGLHIDAKLKFDHHLRTVSAKAAGVIGALAKIMPNSGGPRSSRRKLYAHVVDSILLYGAPVWSTAALKRAFMKQAESAHRRACLRVIGGRPHVAYEATYVLAGIPPLALLADERARLYGRRREDAKDEERLATLSKWQEAWDRSKKARWTHRLIPNIRVWIERRHGELNYHLTQLLTGHGFFKHHSRRYDHNQSAQCPVCPSSIENAEHVFYHCPRFSEERERLHSLLHEVMTPENTTRLMLASDCSRMSTPCIRYLGLHIDSRQRFDQHLRIVSEKAARVAGALAKIMPNIGGPRSSRRVLYAHVVDSILLYGAPIWSCATETQAYIRQAESVHRRACLRVISGRPHVSYDATYVIDGVPPLALLADERARIYQRRPEDVKEEERRETLNRESAIYTVRKIHIKCIKLHLRHEYIATCEVWALCPCSACRRILSFPRLRVAYQACDWTTNPLRIRKLRMPKSGHDLRRYSGRRAKQLRKRPEHPLRRLLLELRNRNMRRAEAIHRRACLRVISGRPHLLYEATYVLASILPLALLADERSRLYKRRHETRKLENARRH</sequence>
<accession>A0A6H5IUH1</accession>
<reference evidence="1 2" key="1">
    <citation type="submission" date="2020-02" db="EMBL/GenBank/DDBJ databases">
        <authorList>
            <person name="Ferguson B K."/>
        </authorList>
    </citation>
    <scope>NUCLEOTIDE SEQUENCE [LARGE SCALE GENOMIC DNA]</scope>
</reference>
<evidence type="ECO:0000313" key="2">
    <source>
        <dbReference type="Proteomes" id="UP000479190"/>
    </source>
</evidence>
<dbReference type="EMBL" id="CADCXV010001050">
    <property type="protein sequence ID" value="CAB0040771.1"/>
    <property type="molecule type" value="Genomic_DNA"/>
</dbReference>
<name>A0A6H5IUH1_9HYME</name>
<keyword evidence="2" id="KW-1185">Reference proteome</keyword>
<protein>
    <recommendedName>
        <fullName evidence="3">Reverse transcriptase domain-containing protein</fullName>
    </recommendedName>
</protein>
<organism evidence="1 2">
    <name type="scientific">Trichogramma brassicae</name>
    <dbReference type="NCBI Taxonomy" id="86971"/>
    <lineage>
        <taxon>Eukaryota</taxon>
        <taxon>Metazoa</taxon>
        <taxon>Ecdysozoa</taxon>
        <taxon>Arthropoda</taxon>
        <taxon>Hexapoda</taxon>
        <taxon>Insecta</taxon>
        <taxon>Pterygota</taxon>
        <taxon>Neoptera</taxon>
        <taxon>Endopterygota</taxon>
        <taxon>Hymenoptera</taxon>
        <taxon>Apocrita</taxon>
        <taxon>Proctotrupomorpha</taxon>
        <taxon>Chalcidoidea</taxon>
        <taxon>Trichogrammatidae</taxon>
        <taxon>Trichogramma</taxon>
    </lineage>
</organism>
<evidence type="ECO:0008006" key="3">
    <source>
        <dbReference type="Google" id="ProtNLM"/>
    </source>
</evidence>
<dbReference type="AlphaFoldDB" id="A0A6H5IUH1"/>
<proteinExistence type="predicted"/>
<dbReference type="OrthoDB" id="7480128at2759"/>
<dbReference type="Proteomes" id="UP000479190">
    <property type="component" value="Unassembled WGS sequence"/>
</dbReference>
<dbReference type="PANTHER" id="PTHR33481">
    <property type="entry name" value="REVERSE TRANSCRIPTASE"/>
    <property type="match status" value="1"/>
</dbReference>
<evidence type="ECO:0000313" key="1">
    <source>
        <dbReference type="EMBL" id="CAB0040771.1"/>
    </source>
</evidence>
<dbReference type="PANTHER" id="PTHR33481:SF1">
    <property type="entry name" value="ENDONUCLEASE_EXONUCLEASE_PHOSPHATASE DOMAIN-CONTAINING PROTEIN-RELATED"/>
    <property type="match status" value="1"/>
</dbReference>